<feature type="region of interest" description="Disordered" evidence="2">
    <location>
        <begin position="621"/>
        <end position="729"/>
    </location>
</feature>
<feature type="compositionally biased region" description="Gly residues" evidence="2">
    <location>
        <begin position="814"/>
        <end position="824"/>
    </location>
</feature>
<dbReference type="GO" id="GO:0016887">
    <property type="term" value="F:ATP hydrolysis activity"/>
    <property type="evidence" value="ECO:0000318"/>
    <property type="project" value="GO_Central"/>
</dbReference>
<organism evidence="3 4">
    <name type="scientific">Chlamydomonas reinhardtii</name>
    <name type="common">Chlamydomonas smithii</name>
    <dbReference type="NCBI Taxonomy" id="3055"/>
    <lineage>
        <taxon>Eukaryota</taxon>
        <taxon>Viridiplantae</taxon>
        <taxon>Chlorophyta</taxon>
        <taxon>core chlorophytes</taxon>
        <taxon>Chlorophyceae</taxon>
        <taxon>CS clade</taxon>
        <taxon>Chlamydomonadales</taxon>
        <taxon>Chlamydomonadaceae</taxon>
        <taxon>Chlamydomonas</taxon>
    </lineage>
</organism>
<dbReference type="Gramene" id="PNW77029">
    <property type="protein sequence ID" value="PNW77029"/>
    <property type="gene ID" value="CHLRE_10g419350v5"/>
</dbReference>
<evidence type="ECO:0000256" key="1">
    <source>
        <dbReference type="ARBA" id="ARBA00022581"/>
    </source>
</evidence>
<feature type="region of interest" description="Disordered" evidence="2">
    <location>
        <begin position="805"/>
        <end position="846"/>
    </location>
</feature>
<feature type="compositionally biased region" description="Low complexity" evidence="2">
    <location>
        <begin position="655"/>
        <end position="668"/>
    </location>
</feature>
<evidence type="ECO:0000313" key="3">
    <source>
        <dbReference type="EMBL" id="PNW77029.1"/>
    </source>
</evidence>
<dbReference type="OrthoDB" id="552551at2759"/>
<dbReference type="GO" id="GO:0000812">
    <property type="term" value="C:Swr1 complex"/>
    <property type="evidence" value="ECO:0000318"/>
    <property type="project" value="GO_Central"/>
</dbReference>
<feature type="region of interest" description="Disordered" evidence="2">
    <location>
        <begin position="973"/>
        <end position="1216"/>
    </location>
</feature>
<protein>
    <submittedName>
        <fullName evidence="3">Uncharacterized protein</fullName>
    </submittedName>
</protein>
<dbReference type="RefSeq" id="XP_042919836.1">
    <property type="nucleotide sequence ID" value="XM_043066439.1"/>
</dbReference>
<feature type="region of interest" description="Disordered" evidence="2">
    <location>
        <begin position="457"/>
        <end position="513"/>
    </location>
</feature>
<dbReference type="STRING" id="3055.A0A2K3D920"/>
<feature type="compositionally biased region" description="Gly residues" evidence="2">
    <location>
        <begin position="475"/>
        <end position="511"/>
    </location>
</feature>
<gene>
    <name evidence="3" type="ORF">CHLRE_10g419350v5</name>
</gene>
<keyword evidence="1" id="KW-0945">Host-virus interaction</keyword>
<feature type="compositionally biased region" description="Pro residues" evidence="2">
    <location>
        <begin position="184"/>
        <end position="194"/>
    </location>
</feature>
<evidence type="ECO:0000256" key="2">
    <source>
        <dbReference type="SAM" id="MobiDB-lite"/>
    </source>
</evidence>
<feature type="compositionally biased region" description="Low complexity" evidence="2">
    <location>
        <begin position="1079"/>
        <end position="1107"/>
    </location>
</feature>
<dbReference type="GO" id="GO:0042393">
    <property type="term" value="F:histone binding"/>
    <property type="evidence" value="ECO:0000318"/>
    <property type="project" value="GO_Central"/>
</dbReference>
<keyword evidence="4" id="KW-1185">Reference proteome</keyword>
<dbReference type="PANTHER" id="PTHR13037">
    <property type="entry name" value="FORMIN"/>
    <property type="match status" value="1"/>
</dbReference>
<dbReference type="Proteomes" id="UP000006906">
    <property type="component" value="Chromosome 10"/>
</dbReference>
<feature type="compositionally biased region" description="Polar residues" evidence="2">
    <location>
        <begin position="1041"/>
        <end position="1059"/>
    </location>
</feature>
<feature type="region of interest" description="Disordered" evidence="2">
    <location>
        <begin position="120"/>
        <end position="198"/>
    </location>
</feature>
<evidence type="ECO:0000313" key="4">
    <source>
        <dbReference type="Proteomes" id="UP000006906"/>
    </source>
</evidence>
<dbReference type="EMBL" id="CM008971">
    <property type="protein sequence ID" value="PNW77029.1"/>
    <property type="molecule type" value="Genomic_DNA"/>
</dbReference>
<feature type="compositionally biased region" description="Low complexity" evidence="2">
    <location>
        <begin position="125"/>
        <end position="140"/>
    </location>
</feature>
<name>A0A2K3D920_CHLRE</name>
<feature type="compositionally biased region" description="Low complexity" evidence="2">
    <location>
        <begin position="1194"/>
        <end position="1210"/>
    </location>
</feature>
<reference evidence="3 4" key="1">
    <citation type="journal article" date="2007" name="Science">
        <title>The Chlamydomonas genome reveals the evolution of key animal and plant functions.</title>
        <authorList>
            <person name="Merchant S.S."/>
            <person name="Prochnik S.E."/>
            <person name="Vallon O."/>
            <person name="Harris E.H."/>
            <person name="Karpowicz S.J."/>
            <person name="Witman G.B."/>
            <person name="Terry A."/>
            <person name="Salamov A."/>
            <person name="Fritz-Laylin L.K."/>
            <person name="Marechal-Drouard L."/>
            <person name="Marshall W.F."/>
            <person name="Qu L.H."/>
            <person name="Nelson D.R."/>
            <person name="Sanderfoot A.A."/>
            <person name="Spalding M.H."/>
            <person name="Kapitonov V.V."/>
            <person name="Ren Q."/>
            <person name="Ferris P."/>
            <person name="Lindquist E."/>
            <person name="Shapiro H."/>
            <person name="Lucas S.M."/>
            <person name="Grimwood J."/>
            <person name="Schmutz J."/>
            <person name="Cardol P."/>
            <person name="Cerutti H."/>
            <person name="Chanfreau G."/>
            <person name="Chen C.L."/>
            <person name="Cognat V."/>
            <person name="Croft M.T."/>
            <person name="Dent R."/>
            <person name="Dutcher S."/>
            <person name="Fernandez E."/>
            <person name="Fukuzawa H."/>
            <person name="Gonzalez-Ballester D."/>
            <person name="Gonzalez-Halphen D."/>
            <person name="Hallmann A."/>
            <person name="Hanikenne M."/>
            <person name="Hippler M."/>
            <person name="Inwood W."/>
            <person name="Jabbari K."/>
            <person name="Kalanon M."/>
            <person name="Kuras R."/>
            <person name="Lefebvre P.A."/>
            <person name="Lemaire S.D."/>
            <person name="Lobanov A.V."/>
            <person name="Lohr M."/>
            <person name="Manuell A."/>
            <person name="Meier I."/>
            <person name="Mets L."/>
            <person name="Mittag M."/>
            <person name="Mittelmeier T."/>
            <person name="Moroney J.V."/>
            <person name="Moseley J."/>
            <person name="Napoli C."/>
            <person name="Nedelcu A.M."/>
            <person name="Niyogi K."/>
            <person name="Novoselov S.V."/>
            <person name="Paulsen I.T."/>
            <person name="Pazour G."/>
            <person name="Purton S."/>
            <person name="Ral J.P."/>
            <person name="Riano-Pachon D.M."/>
            <person name="Riekhof W."/>
            <person name="Rymarquis L."/>
            <person name="Schroda M."/>
            <person name="Stern D."/>
            <person name="Umen J."/>
            <person name="Willows R."/>
            <person name="Wilson N."/>
            <person name="Zimmer S.L."/>
            <person name="Allmer J."/>
            <person name="Balk J."/>
            <person name="Bisova K."/>
            <person name="Chen C.J."/>
            <person name="Elias M."/>
            <person name="Gendler K."/>
            <person name="Hauser C."/>
            <person name="Lamb M.R."/>
            <person name="Ledford H."/>
            <person name="Long J.C."/>
            <person name="Minagawa J."/>
            <person name="Page M.D."/>
            <person name="Pan J."/>
            <person name="Pootakham W."/>
            <person name="Roje S."/>
            <person name="Rose A."/>
            <person name="Stahlberg E."/>
            <person name="Terauchi A.M."/>
            <person name="Yang P."/>
            <person name="Ball S."/>
            <person name="Bowler C."/>
            <person name="Dieckmann C.L."/>
            <person name="Gladyshev V.N."/>
            <person name="Green P."/>
            <person name="Jorgensen R."/>
            <person name="Mayfield S."/>
            <person name="Mueller-Roeber B."/>
            <person name="Rajamani S."/>
            <person name="Sayre R.T."/>
            <person name="Brokstein P."/>
            <person name="Dubchak I."/>
            <person name="Goodstein D."/>
            <person name="Hornick L."/>
            <person name="Huang Y.W."/>
            <person name="Jhaveri J."/>
            <person name="Luo Y."/>
            <person name="Martinez D."/>
            <person name="Ngau W.C."/>
            <person name="Otillar B."/>
            <person name="Poliakov A."/>
            <person name="Porter A."/>
            <person name="Szajkowski L."/>
            <person name="Werner G."/>
            <person name="Zhou K."/>
            <person name="Grigoriev I.V."/>
            <person name="Rokhsar D.S."/>
            <person name="Grossman A.R."/>
        </authorList>
    </citation>
    <scope>NUCLEOTIDE SEQUENCE [LARGE SCALE GENOMIC DNA]</scope>
    <source>
        <strain evidence="4">CC-503</strain>
    </source>
</reference>
<dbReference type="GeneID" id="66054939"/>
<proteinExistence type="predicted"/>
<dbReference type="PANTHER" id="PTHR13037:SF24">
    <property type="entry name" value="POLYCOMB PROTEIN PCL-RELATED"/>
    <property type="match status" value="1"/>
</dbReference>
<dbReference type="KEGG" id="cre:CHLRE_10g419350v5"/>
<accession>A0A2K3D920</accession>
<feature type="region of interest" description="Disordered" evidence="2">
    <location>
        <begin position="1"/>
        <end position="80"/>
    </location>
</feature>
<feature type="compositionally biased region" description="Basic residues" evidence="2">
    <location>
        <begin position="717"/>
        <end position="727"/>
    </location>
</feature>
<dbReference type="InParanoid" id="A0A2K3D920"/>
<dbReference type="ExpressionAtlas" id="A0A2K3D920">
    <property type="expression patterns" value="baseline"/>
</dbReference>
<dbReference type="GO" id="GO:0006338">
    <property type="term" value="P:chromatin remodeling"/>
    <property type="evidence" value="ECO:0000318"/>
    <property type="project" value="GO_Central"/>
</dbReference>
<feature type="compositionally biased region" description="Acidic residues" evidence="2">
    <location>
        <begin position="1159"/>
        <end position="1176"/>
    </location>
</feature>
<feature type="compositionally biased region" description="Acidic residues" evidence="2">
    <location>
        <begin position="628"/>
        <end position="641"/>
    </location>
</feature>
<sequence>MGQGGGADTAGTSPPRSAGQASGDALPNGLHGTAGSGDVGSPVRPAEQQAEHELPGQRVTRSASAPDVKLAGGGSAPASKAGLASKFVGLIDRVLGGWLLSAGVSSAVALAGTQLPKSAAQTPCAAPSAGGPAAARRASAPPAPTGALEVAADARLTSGGTAPPPAQPPAPRPEGQSPERGHRAPPPPRPPSGHPPHQHLYVQAELRFNCEYTAPEDEPGMVPRLARRYWVALMPAAAAAAVGGGLPPNTSLRVLSSPEDVRSFLEEAEVAAALSSTAKELLNNLTFDTDSLGQVADDPDSAVLVEALRMVAVWVQEPLAVLRIKRPRGVDPGWNCVTMVAREEGSPLRQRLLPWSFAVLSSSQVRHLRGLPPRPALCWLDGGAQGKRLRSVWELLHAPPNSSSVAQRLLCHPAPSADRSFRFDPRDVLAVQRLVAMLHRRQVGTRDMRTALEELLDGDPLYGPSRPGRAAAGGAAAGGGGGGSAAGYSGGTGSGSKAGVGGSGAGGGGSAAGAPDHVAEFLHDLGITQDTLSELVHKLTVARHGNIDWCAACGPAPRYRKIAKMKWCRLAKLTDGRSCDDCVDSFCATCIKREGHREPRPGKRWTCKYCELTWPPKTIKDASHAAEEQEPGEGEQQEGEEQQSPVQAEQGLVAQEQNEGQETGLQEGEGPGEEEIQEQREGGEQEEHDDGEDKEAAGANTDEREGEEAEEASPPPPRKRGRPRGAKTRPEHVLLAAAAGGVAGTEIMLSRMATVRANGRLAAPLMLLPGPVQQQPLQLQPYGAAGAGPGGGALATVCTIATAGDRGRGRGRGRVGGGVGGGQGQLADRAGADAGAEPSGTAAGRAAVHAPALPAPVHWGAGGAAPAAAAAASDSDSDAEMELAAQDLDPLALAAVREAGEHNARITEDARRRRREVAAATAAAAAAAARAVDIAGEGEDEETSVDLVPVGVQRGTAGGGAVAAATAHPAAAAAVARRGAQKRKADAEVAPPEPKRRPPAAPSRVQAGQGAGGGAAGAAAAALGGGGGAGAGHAARPPATNRRQSGASNSTDGSEVSQSQKEEAQEPALSPRHTRGILPRAPRAQAGRPPVPLAPAAASGGAAAVGSRPKRKAAALAQERVARALGPQPMFAPDDEPPKKRRRGPGPLQKPAVEVISLCDEEDEEEEEEEEEEMEEETNRVVLRGSGRGGGGRAAVAAAAAAPAPGPRAGPAGGQGHVAAADVGRGGGAGRGGRGGGAAAGAVGAGPGRGATAPLRPAAVGGAVAAVGTKGGRAGLQPLRPHGAANAAAPQPSSNTLAVAGAIDLLSLRHMRVPSQEAHRPQPGAPARAAGAGTAPVAAIALAAAPAGPLLPGLAAAGVAAGMLVPGAAGRDTTLAAAGAGGAAGTVVTGGGCCTLRDLDAAFDVIWEGVKLLEAQPGQLVTREQAFAFYRFVSNDVFGAVYNGPPPSAELVHTFEATLNAFEWLKAPPPGFGDFCVGPEDLAGYRQSLQSAVDKAQAAAAAEAAAVVVAQRKA</sequence>
<feature type="compositionally biased region" description="Pro residues" evidence="2">
    <location>
        <begin position="162"/>
        <end position="172"/>
    </location>
</feature>